<feature type="domain" description="Metallo-beta-lactamase" evidence="1">
    <location>
        <begin position="54"/>
        <end position="250"/>
    </location>
</feature>
<comment type="caution">
    <text evidence="2">The sequence shown here is derived from an EMBL/GenBank/DDBJ whole genome shotgun (WGS) entry which is preliminary data.</text>
</comment>
<dbReference type="Pfam" id="PF12706">
    <property type="entry name" value="Lactamase_B_2"/>
    <property type="match status" value="1"/>
</dbReference>
<accession>A0ABS6X0S2</accession>
<organism evidence="2 3">
    <name type="scientific">Hymenobacter profundi</name>
    <dbReference type="NCBI Taxonomy" id="1982110"/>
    <lineage>
        <taxon>Bacteria</taxon>
        <taxon>Pseudomonadati</taxon>
        <taxon>Bacteroidota</taxon>
        <taxon>Cytophagia</taxon>
        <taxon>Cytophagales</taxon>
        <taxon>Hymenobacteraceae</taxon>
        <taxon>Hymenobacter</taxon>
    </lineage>
</organism>
<name>A0ABS6X0S2_9BACT</name>
<dbReference type="PANTHER" id="PTHR15032:SF4">
    <property type="entry name" value="N-ACYL-PHOSPHATIDYLETHANOLAMINE-HYDROLYZING PHOSPHOLIPASE D"/>
    <property type="match status" value="1"/>
</dbReference>
<dbReference type="InterPro" id="IPR024884">
    <property type="entry name" value="NAPE-PLD"/>
</dbReference>
<reference evidence="2 3" key="1">
    <citation type="submission" date="2021-07" db="EMBL/GenBank/DDBJ databases">
        <title>Hymenobacter profundi sp. nov., isolated from deep-sea water.</title>
        <authorList>
            <person name="Kim M.K."/>
        </authorList>
    </citation>
    <scope>NUCLEOTIDE SEQUENCE [LARGE SCALE GENOMIC DNA]</scope>
    <source>
        <strain evidence="2 3">M2</strain>
    </source>
</reference>
<sequence length="307" mass="34614">MLWHFLTTKVPDREPAAPLPVIPLDVATLTDRRPDLVRVTWLGHSSSLVEIAGHKLLLDPVLGFTVGPVAWVSPQRYTRTVPVTATQLPFIDAVLISHDHFDHLDRATIEQLRDKVGHFYVPLGVGSHLVRWGVATERITELNWWEEARLPGLTLVCTPTHHGSGRGGRRNATLWGSWVLQATTCRLFFSGDGGYGPHFKTIGDTYGPFDLTLMECGQYSPQWAQMHMLPEQSVQAALDLRSRRMLPVHWAAFSESLHPWTEPVERALAEATRRDLPLTTPRLGEPILVTTTTQWPTAPWWRLVKTQ</sequence>
<dbReference type="EMBL" id="JAHWGL010000051">
    <property type="protein sequence ID" value="MBW3129438.1"/>
    <property type="molecule type" value="Genomic_DNA"/>
</dbReference>
<dbReference type="Proteomes" id="UP000826188">
    <property type="component" value="Unassembled WGS sequence"/>
</dbReference>
<gene>
    <name evidence="2" type="ORF">KYK14_12815</name>
</gene>
<evidence type="ECO:0000313" key="2">
    <source>
        <dbReference type="EMBL" id="MBW3129438.1"/>
    </source>
</evidence>
<proteinExistence type="predicted"/>
<dbReference type="PIRSF" id="PIRSF038896">
    <property type="entry name" value="NAPE-PLD"/>
    <property type="match status" value="1"/>
</dbReference>
<dbReference type="InterPro" id="IPR001279">
    <property type="entry name" value="Metallo-B-lactamas"/>
</dbReference>
<keyword evidence="3" id="KW-1185">Reference proteome</keyword>
<dbReference type="RefSeq" id="WP_219159296.1">
    <property type="nucleotide sequence ID" value="NZ_JAHWGL010000051.1"/>
</dbReference>
<evidence type="ECO:0000259" key="1">
    <source>
        <dbReference type="Pfam" id="PF12706"/>
    </source>
</evidence>
<evidence type="ECO:0000313" key="3">
    <source>
        <dbReference type="Proteomes" id="UP000826188"/>
    </source>
</evidence>
<dbReference type="PANTHER" id="PTHR15032">
    <property type="entry name" value="N-ACYL-PHOSPHATIDYLETHANOLAMINE-HYDROLYZING PHOSPHOLIPASE D"/>
    <property type="match status" value="1"/>
</dbReference>
<protein>
    <submittedName>
        <fullName evidence="2">MBL fold metallo-hydrolase</fullName>
    </submittedName>
</protein>